<dbReference type="EMBL" id="NSKE01000006">
    <property type="protein sequence ID" value="PAU93845.1"/>
    <property type="molecule type" value="Genomic_DNA"/>
</dbReference>
<gene>
    <name evidence="3" type="ORF">CK503_09230</name>
</gene>
<comment type="caution">
    <text evidence="3">The sequence shown here is derived from an EMBL/GenBank/DDBJ whole genome shotgun (WGS) entry which is preliminary data.</text>
</comment>
<dbReference type="OrthoDB" id="1117166at2"/>
<reference evidence="3 4" key="1">
    <citation type="submission" date="2017-08" db="EMBL/GenBank/DDBJ databases">
        <title>Aliifodinibius alkalisoli sp. nov., isolated from saline alkaline soil.</title>
        <authorList>
            <person name="Liu D."/>
            <person name="Zhang G."/>
        </authorList>
    </citation>
    <scope>NUCLEOTIDE SEQUENCE [LARGE SCALE GENOMIC DNA]</scope>
    <source>
        <strain evidence="3 4">WN023</strain>
    </source>
</reference>
<feature type="domain" description="Bvu-2165-like IHF-HU-like DNA-binding" evidence="2">
    <location>
        <begin position="3"/>
        <end position="121"/>
    </location>
</feature>
<feature type="domain" description="DUF4469" evidence="1">
    <location>
        <begin position="134"/>
        <end position="220"/>
    </location>
</feature>
<dbReference type="InterPro" id="IPR049893">
    <property type="entry name" value="Bvu_2165-like_IHF-HU-DNA_bdg"/>
</dbReference>
<proteinExistence type="predicted"/>
<name>A0A2A2GAI1_9BACT</name>
<dbReference type="InterPro" id="IPR027824">
    <property type="entry name" value="DUF4469"/>
</dbReference>
<dbReference type="CDD" id="cd12843">
    <property type="entry name" value="Bvu_2165_C_like"/>
    <property type="match status" value="1"/>
</dbReference>
<evidence type="ECO:0000313" key="3">
    <source>
        <dbReference type="EMBL" id="PAU93845.1"/>
    </source>
</evidence>
<dbReference type="Pfam" id="PF14734">
    <property type="entry name" value="DUF4469"/>
    <property type="match status" value="1"/>
</dbReference>
<accession>A0A2A2GAI1</accession>
<dbReference type="RefSeq" id="WP_095606521.1">
    <property type="nucleotide sequence ID" value="NZ_NSKE01000006.1"/>
</dbReference>
<protein>
    <submittedName>
        <fullName evidence="3">Uncharacterized protein</fullName>
    </submittedName>
</protein>
<dbReference type="Gene3D" id="2.70.50.70">
    <property type="match status" value="1"/>
</dbReference>
<evidence type="ECO:0000313" key="4">
    <source>
        <dbReference type="Proteomes" id="UP000218831"/>
    </source>
</evidence>
<dbReference type="Proteomes" id="UP000218831">
    <property type="component" value="Unassembled WGS sequence"/>
</dbReference>
<organism evidence="3 4">
    <name type="scientific">Fodinibius salipaludis</name>
    <dbReference type="NCBI Taxonomy" id="2032627"/>
    <lineage>
        <taxon>Bacteria</taxon>
        <taxon>Pseudomonadati</taxon>
        <taxon>Balneolota</taxon>
        <taxon>Balneolia</taxon>
        <taxon>Balneolales</taxon>
        <taxon>Balneolaceae</taxon>
        <taxon>Fodinibius</taxon>
    </lineage>
</organism>
<evidence type="ECO:0000259" key="1">
    <source>
        <dbReference type="Pfam" id="PF14734"/>
    </source>
</evidence>
<keyword evidence="4" id="KW-1185">Reference proteome</keyword>
<dbReference type="AlphaFoldDB" id="A0A2A2GAI1"/>
<sequence>MSLNYYLVPNQMSNNGDNFIAVSSNTQTYTIEDVFDEIVHPGSTITKAEALATFESLTDGIMKLVRRGNSVVTPLVNIRSDIKGVFETDESSYDSSRQQVVVNMSPGLRLRSVENEIEVTKVTPQKREPKLFHYYDNSSDSSDESITPEKGARITGDMLKFDEGDTDQGIFFVNTDDGTETRLDNSLLRNMPSELIFNNPALPAGNYELQVRTGLLNGSSIRTGRLSGTLTVA</sequence>
<dbReference type="Pfam" id="PF14848">
    <property type="entry name" value="HU-DNA_bdg"/>
    <property type="match status" value="1"/>
</dbReference>
<evidence type="ECO:0000259" key="2">
    <source>
        <dbReference type="Pfam" id="PF14848"/>
    </source>
</evidence>